<feature type="region of interest" description="Disordered" evidence="1">
    <location>
        <begin position="70"/>
        <end position="100"/>
    </location>
</feature>
<name>I0EL16_HELC0</name>
<evidence type="ECO:0000313" key="2">
    <source>
        <dbReference type="EMBL" id="AFI03635.1"/>
    </source>
</evidence>
<evidence type="ECO:0000256" key="1">
    <source>
        <dbReference type="SAM" id="MobiDB-lite"/>
    </source>
</evidence>
<evidence type="ECO:0008006" key="4">
    <source>
        <dbReference type="Google" id="ProtNLM"/>
    </source>
</evidence>
<dbReference type="STRING" id="182217.HCW_01750"/>
<gene>
    <name evidence="2" type="ordered locus">HCW_01750</name>
</gene>
<proteinExistence type="predicted"/>
<dbReference type="KEGG" id="hce:HCW_01750"/>
<protein>
    <recommendedName>
        <fullName evidence="4">Part of outer membrane protein HorA</fullName>
    </recommendedName>
</protein>
<sequence>MIKLFLKLFFLKKGDFMKKLAVISLLSLTSLIAENSGGFLGGGFQYSNLDNQQTTRSPGFNNDTQVNLEALQSPIAPQPQGQAQQGGAEANGGSVGGAKK</sequence>
<accession>I0EL16</accession>
<dbReference type="EMBL" id="CP003479">
    <property type="protein sequence ID" value="AFI03635.1"/>
    <property type="molecule type" value="Genomic_DNA"/>
</dbReference>
<keyword evidence="3" id="KW-1185">Reference proteome</keyword>
<evidence type="ECO:0000313" key="3">
    <source>
        <dbReference type="Proteomes" id="UP000005010"/>
    </source>
</evidence>
<dbReference type="Proteomes" id="UP000005010">
    <property type="component" value="Chromosome"/>
</dbReference>
<dbReference type="PATRIC" id="fig|182217.3.peg.364"/>
<dbReference type="AlphaFoldDB" id="I0EL16"/>
<organism evidence="2 3">
    <name type="scientific">Helicobacter cetorum (strain ATCC BAA-429 / MIT 00-7128)</name>
    <dbReference type="NCBI Taxonomy" id="182217"/>
    <lineage>
        <taxon>Bacteria</taxon>
        <taxon>Pseudomonadati</taxon>
        <taxon>Campylobacterota</taxon>
        <taxon>Epsilonproteobacteria</taxon>
        <taxon>Campylobacterales</taxon>
        <taxon>Helicobacteraceae</taxon>
        <taxon>Helicobacter</taxon>
    </lineage>
</organism>
<feature type="compositionally biased region" description="Low complexity" evidence="1">
    <location>
        <begin position="78"/>
        <end position="88"/>
    </location>
</feature>
<dbReference type="HOGENOM" id="CLU_180685_1_0_7"/>
<reference evidence="3" key="1">
    <citation type="submission" date="2012-04" db="EMBL/GenBank/DDBJ databases">
        <title>Complete genome sequence of Helicobacter cetorum strain MIT 00-7128.</title>
        <authorList>
            <person name="Kersulyte D."/>
            <person name="Berg D.E."/>
        </authorList>
    </citation>
    <scope>NUCLEOTIDE SEQUENCE [LARGE SCALE GENOMIC DNA]</scope>
    <source>
        <strain evidence="3">MIT 00-7128</strain>
    </source>
</reference>
<feature type="compositionally biased region" description="Gly residues" evidence="1">
    <location>
        <begin position="89"/>
        <end position="100"/>
    </location>
</feature>